<dbReference type="OrthoDB" id="267447at2"/>
<dbReference type="KEGG" id="ruv:EC9_53200"/>
<dbReference type="RefSeq" id="WP_145348795.1">
    <property type="nucleotide sequence ID" value="NZ_CP036261.1"/>
</dbReference>
<proteinExistence type="predicted"/>
<keyword evidence="1" id="KW-0472">Membrane</keyword>
<organism evidence="2 3">
    <name type="scientific">Rosistilla ulvae</name>
    <dbReference type="NCBI Taxonomy" id="1930277"/>
    <lineage>
        <taxon>Bacteria</taxon>
        <taxon>Pseudomonadati</taxon>
        <taxon>Planctomycetota</taxon>
        <taxon>Planctomycetia</taxon>
        <taxon>Pirellulales</taxon>
        <taxon>Pirellulaceae</taxon>
        <taxon>Rosistilla</taxon>
    </lineage>
</organism>
<dbReference type="Proteomes" id="UP000319557">
    <property type="component" value="Chromosome"/>
</dbReference>
<sequence length="295" mass="32085">MTDIFSAIGIVLIASLALGLLVARSPQPSGRWRTAAMAILLLGAFGNVFYSTGMIVWAKYIPHSAVIVWANVVPIAAAISAGLAYRLPNTPHWRQLLASGLLGLLSFGTVFWPLQGFVLRPPQPGGNTWSQGVALQTSWSSCSPAAAATLLRANGVDVNESDLMTACLTDNRGTVSLGLYRGVKLYADANDLEVEIVPPSLDKLIADNQWPVLLMVRLPKTGVDDPRYEQNWGWIPGLGHSVVCFGRRPNGDFMIGDPSIGRELWTQRDMEILWHGDGIRLHKRGQPFDANAPKH</sequence>
<keyword evidence="1" id="KW-1133">Transmembrane helix</keyword>
<name>A0A517M896_9BACT</name>
<keyword evidence="3" id="KW-1185">Reference proteome</keyword>
<evidence type="ECO:0000313" key="3">
    <source>
        <dbReference type="Proteomes" id="UP000319557"/>
    </source>
</evidence>
<feature type="transmembrane region" description="Helical" evidence="1">
    <location>
        <begin position="64"/>
        <end position="84"/>
    </location>
</feature>
<reference evidence="2 3" key="1">
    <citation type="submission" date="2019-02" db="EMBL/GenBank/DDBJ databases">
        <title>Deep-cultivation of Planctomycetes and their phenomic and genomic characterization uncovers novel biology.</title>
        <authorList>
            <person name="Wiegand S."/>
            <person name="Jogler M."/>
            <person name="Boedeker C."/>
            <person name="Pinto D."/>
            <person name="Vollmers J."/>
            <person name="Rivas-Marin E."/>
            <person name="Kohn T."/>
            <person name="Peeters S.H."/>
            <person name="Heuer A."/>
            <person name="Rast P."/>
            <person name="Oberbeckmann S."/>
            <person name="Bunk B."/>
            <person name="Jeske O."/>
            <person name="Meyerdierks A."/>
            <person name="Storesund J.E."/>
            <person name="Kallscheuer N."/>
            <person name="Luecker S."/>
            <person name="Lage O.M."/>
            <person name="Pohl T."/>
            <person name="Merkel B.J."/>
            <person name="Hornburger P."/>
            <person name="Mueller R.-W."/>
            <person name="Bruemmer F."/>
            <person name="Labrenz M."/>
            <person name="Spormann A.M."/>
            <person name="Op den Camp H."/>
            <person name="Overmann J."/>
            <person name="Amann R."/>
            <person name="Jetten M.S.M."/>
            <person name="Mascher T."/>
            <person name="Medema M.H."/>
            <person name="Devos D.P."/>
            <person name="Kaster A.-K."/>
            <person name="Ovreas L."/>
            <person name="Rohde M."/>
            <person name="Galperin M.Y."/>
            <person name="Jogler C."/>
        </authorList>
    </citation>
    <scope>NUCLEOTIDE SEQUENCE [LARGE SCALE GENOMIC DNA]</scope>
    <source>
        <strain evidence="2 3">EC9</strain>
    </source>
</reference>
<evidence type="ECO:0008006" key="4">
    <source>
        <dbReference type="Google" id="ProtNLM"/>
    </source>
</evidence>
<feature type="transmembrane region" description="Helical" evidence="1">
    <location>
        <begin position="96"/>
        <end position="114"/>
    </location>
</feature>
<keyword evidence="1" id="KW-0812">Transmembrane</keyword>
<feature type="transmembrane region" description="Helical" evidence="1">
    <location>
        <begin position="35"/>
        <end position="58"/>
    </location>
</feature>
<dbReference type="EMBL" id="CP036261">
    <property type="protein sequence ID" value="QDS91100.1"/>
    <property type="molecule type" value="Genomic_DNA"/>
</dbReference>
<evidence type="ECO:0000313" key="2">
    <source>
        <dbReference type="EMBL" id="QDS91100.1"/>
    </source>
</evidence>
<gene>
    <name evidence="2" type="ORF">EC9_53200</name>
</gene>
<feature type="transmembrane region" description="Helical" evidence="1">
    <location>
        <begin position="6"/>
        <end position="23"/>
    </location>
</feature>
<protein>
    <recommendedName>
        <fullName evidence="4">Peptidase C39 family protein</fullName>
    </recommendedName>
</protein>
<dbReference type="Gene3D" id="3.90.70.10">
    <property type="entry name" value="Cysteine proteinases"/>
    <property type="match status" value="1"/>
</dbReference>
<accession>A0A517M896</accession>
<dbReference type="AlphaFoldDB" id="A0A517M896"/>
<evidence type="ECO:0000256" key="1">
    <source>
        <dbReference type="SAM" id="Phobius"/>
    </source>
</evidence>